<dbReference type="PRINTS" id="PR01157">
    <property type="entry name" value="P2YPURNOCPTR"/>
</dbReference>
<feature type="transmembrane region" description="Helical" evidence="13">
    <location>
        <begin position="78"/>
        <end position="97"/>
    </location>
</feature>
<dbReference type="GO" id="GO:0000082">
    <property type="term" value="P:G1/S transition of mitotic cell cycle"/>
    <property type="evidence" value="ECO:0007669"/>
    <property type="project" value="TreeGrafter"/>
</dbReference>
<dbReference type="Gene3D" id="1.20.1070.10">
    <property type="entry name" value="Rhodopsin 7-helix transmembrane proteins"/>
    <property type="match status" value="1"/>
</dbReference>
<evidence type="ECO:0000256" key="5">
    <source>
        <dbReference type="ARBA" id="ARBA00022989"/>
    </source>
</evidence>
<keyword evidence="9 12" id="KW-0675">Receptor</keyword>
<keyword evidence="4 12" id="KW-0812">Transmembrane</keyword>
<evidence type="ECO:0000256" key="8">
    <source>
        <dbReference type="ARBA" id="ARBA00023157"/>
    </source>
</evidence>
<dbReference type="PROSITE" id="PS50262">
    <property type="entry name" value="G_PROTEIN_RECEP_F1_2"/>
    <property type="match status" value="1"/>
</dbReference>
<feature type="transmembrane region" description="Helical" evidence="13">
    <location>
        <begin position="117"/>
        <end position="136"/>
    </location>
</feature>
<evidence type="ECO:0000256" key="6">
    <source>
        <dbReference type="ARBA" id="ARBA00023040"/>
    </source>
</evidence>
<dbReference type="KEGG" id="els:105012264"/>
<keyword evidence="11 12" id="KW-0807">Transducer</keyword>
<keyword evidence="8" id="KW-1015">Disulfide bond</keyword>
<keyword evidence="10" id="KW-0325">Glycoprotein</keyword>
<dbReference type="PANTHER" id="PTHR24234">
    <property type="entry name" value="LYSOPHOSPHATIDIC ACID RECEPTOR 5/SPHINGOSYLPHOSPHORYLCHOLINE RECEPTOR"/>
    <property type="match status" value="1"/>
</dbReference>
<dbReference type="PRINTS" id="PR00237">
    <property type="entry name" value="GPCRRHODOPSN"/>
</dbReference>
<keyword evidence="16" id="KW-1185">Reference proteome</keyword>
<feature type="transmembrane region" description="Helical" evidence="13">
    <location>
        <begin position="46"/>
        <end position="66"/>
    </location>
</feature>
<dbReference type="GO" id="GO:0010972">
    <property type="term" value="P:negative regulation of G2/M transition of mitotic cell cycle"/>
    <property type="evidence" value="ECO:0007669"/>
    <property type="project" value="TreeGrafter"/>
</dbReference>
<keyword evidence="7 13" id="KW-0472">Membrane</keyword>
<dbReference type="AlphaFoldDB" id="A0A3P8YB73"/>
<accession>A0A3P8YB73</accession>
<reference evidence="16" key="1">
    <citation type="journal article" date="2014" name="PLoS ONE">
        <title>The genome and linkage map of the northern pike (Esox lucius): conserved synteny revealed between the salmonid sister group and the Neoteleostei.</title>
        <authorList>
            <person name="Rondeau E.B."/>
            <person name="Minkley D.R."/>
            <person name="Leong J.S."/>
            <person name="Messmer A.M."/>
            <person name="Jantzen J.R."/>
            <person name="von Schalburg K.R."/>
            <person name="Lemon C."/>
            <person name="Bird N.H."/>
            <person name="Koop B.F."/>
        </authorList>
    </citation>
    <scope>NUCLEOTIDE SEQUENCE</scope>
</reference>
<dbReference type="GO" id="GO:0005886">
    <property type="term" value="C:plasma membrane"/>
    <property type="evidence" value="ECO:0007669"/>
    <property type="project" value="UniProtKB-SubCell"/>
</dbReference>
<reference evidence="15" key="3">
    <citation type="submission" date="2025-08" db="UniProtKB">
        <authorList>
            <consortium name="Ensembl"/>
        </authorList>
    </citation>
    <scope>IDENTIFICATION</scope>
</reference>
<dbReference type="InParanoid" id="A0A3P8YB73"/>
<dbReference type="InterPro" id="IPR000276">
    <property type="entry name" value="GPCR_Rhodpsn"/>
</dbReference>
<feature type="transmembrane region" description="Helical" evidence="13">
    <location>
        <begin position="156"/>
        <end position="177"/>
    </location>
</feature>
<keyword evidence="6 12" id="KW-0297">G-protein coupled receptor</keyword>
<dbReference type="SUPFAM" id="SSF81321">
    <property type="entry name" value="Family A G protein-coupled receptor-like"/>
    <property type="match status" value="1"/>
</dbReference>
<dbReference type="RefSeq" id="XP_010871268.2">
    <property type="nucleotide sequence ID" value="XM_010872966.4"/>
</dbReference>
<dbReference type="Proteomes" id="UP000265140">
    <property type="component" value="Chromosome 1"/>
</dbReference>
<dbReference type="CTD" id="767740"/>
<comment type="subcellular location">
    <subcellularLocation>
        <location evidence="1">Cell membrane</location>
        <topology evidence="1">Multi-pass membrane protein</topology>
    </subcellularLocation>
</comment>
<evidence type="ECO:0000256" key="3">
    <source>
        <dbReference type="ARBA" id="ARBA00022475"/>
    </source>
</evidence>
<evidence type="ECO:0000313" key="16">
    <source>
        <dbReference type="Proteomes" id="UP000265140"/>
    </source>
</evidence>
<evidence type="ECO:0000256" key="11">
    <source>
        <dbReference type="ARBA" id="ARBA00023224"/>
    </source>
</evidence>
<evidence type="ECO:0000256" key="1">
    <source>
        <dbReference type="ARBA" id="ARBA00004651"/>
    </source>
</evidence>
<dbReference type="OrthoDB" id="6021389at2759"/>
<evidence type="ECO:0000256" key="13">
    <source>
        <dbReference type="SAM" id="Phobius"/>
    </source>
</evidence>
<dbReference type="OMA" id="TSCYAWM"/>
<dbReference type="GeneTree" id="ENSGT01150000286937"/>
<dbReference type="Ensembl" id="ENSELUT00000021882.3">
    <property type="protein sequence ID" value="ENSELUP00000013331.2"/>
    <property type="gene ID" value="ENSELUG00000013456.3"/>
</dbReference>
<dbReference type="InterPro" id="IPR017452">
    <property type="entry name" value="GPCR_Rhodpsn_7TM"/>
</dbReference>
<evidence type="ECO:0000259" key="14">
    <source>
        <dbReference type="PROSITE" id="PS50262"/>
    </source>
</evidence>
<keyword evidence="5 13" id="KW-1133">Transmembrane helix</keyword>
<evidence type="ECO:0000256" key="7">
    <source>
        <dbReference type="ARBA" id="ARBA00023136"/>
    </source>
</evidence>
<dbReference type="PANTHER" id="PTHR24234:SF7">
    <property type="entry name" value="G-PROTEIN COUPLED RECEPTOR 132-RELATED"/>
    <property type="match status" value="1"/>
</dbReference>
<name>A0A3P8YB73_ESOLU</name>
<reference evidence="15" key="2">
    <citation type="submission" date="2020-02" db="EMBL/GenBank/DDBJ databases">
        <title>Esox lucius (northern pike) genome, fEsoLuc1, primary haplotype.</title>
        <authorList>
            <person name="Myers G."/>
            <person name="Karagic N."/>
            <person name="Meyer A."/>
            <person name="Pippel M."/>
            <person name="Reichard M."/>
            <person name="Winkler S."/>
            <person name="Tracey A."/>
            <person name="Sims Y."/>
            <person name="Howe K."/>
            <person name="Rhie A."/>
            <person name="Formenti G."/>
            <person name="Durbin R."/>
            <person name="Fedrigo O."/>
            <person name="Jarvis E.D."/>
        </authorList>
    </citation>
    <scope>NUCLEOTIDE SEQUENCE [LARGE SCALE GENOMIC DNA]</scope>
</reference>
<evidence type="ECO:0000256" key="2">
    <source>
        <dbReference type="ARBA" id="ARBA00010663"/>
    </source>
</evidence>
<feature type="domain" description="G-protein coupled receptors family 1 profile" evidence="14">
    <location>
        <begin position="57"/>
        <end position="312"/>
    </location>
</feature>
<dbReference type="GO" id="GO:0004930">
    <property type="term" value="F:G protein-coupled receptor activity"/>
    <property type="evidence" value="ECO:0007669"/>
    <property type="project" value="UniProtKB-KW"/>
</dbReference>
<dbReference type="Bgee" id="ENSELUG00000013456">
    <property type="expression patterns" value="Expressed in head kidney and 12 other cell types or tissues"/>
</dbReference>
<feature type="transmembrane region" description="Helical" evidence="13">
    <location>
        <begin position="248"/>
        <end position="270"/>
    </location>
</feature>
<dbReference type="FunFam" id="1.20.1070.10:FF:000065">
    <property type="entry name" value="G-protein coupled receptor 4"/>
    <property type="match status" value="1"/>
</dbReference>
<evidence type="ECO:0000313" key="15">
    <source>
        <dbReference type="Ensembl" id="ENSELUP00000013331.2"/>
    </source>
</evidence>
<dbReference type="PROSITE" id="PS00237">
    <property type="entry name" value="G_PROTEIN_RECEP_F1_1"/>
    <property type="match status" value="1"/>
</dbReference>
<evidence type="ECO:0000256" key="4">
    <source>
        <dbReference type="ARBA" id="ARBA00022692"/>
    </source>
</evidence>
<sequence length="353" mass="40162">MFWPIFEKPMSTTTPTIDRNLSEELMGNSTCVDISESPVPGFLTGIYILAFILGLVFNILTLCPILQQVRSQNILGVFLLNLSMSDLLYILTMPLWIRYYNQGHDWDMGKFTCGVAGFLYYSNMYVSIYLLCCISVDRCLAVTFPLRSKSFRSSRLAWLVCLALCLVVMSLHCLVLFQDNLSKDGNNTAQSCYETYPMPRTVAMFNLLRVGVGFLLPLLVMGLCYWKILGHVKQSEGLREQVKRKVRLLSFGVIGIFSVCFAPYHLLLATRSLAYYHMDVRRYCDFERSVHFPFSCTLALSSLNSVVDPILYVLVSDEVREDIMPCCGRTRQDQRDNTKTLTTGTMKTLTSLI</sequence>
<dbReference type="GeneID" id="105012264"/>
<evidence type="ECO:0000256" key="12">
    <source>
        <dbReference type="RuleBase" id="RU000688"/>
    </source>
</evidence>
<comment type="similarity">
    <text evidence="2 12">Belongs to the G-protein coupled receptor 1 family.</text>
</comment>
<dbReference type="Pfam" id="PF00001">
    <property type="entry name" value="7tm_1"/>
    <property type="match status" value="1"/>
</dbReference>
<evidence type="ECO:0000256" key="10">
    <source>
        <dbReference type="ARBA" id="ARBA00023180"/>
    </source>
</evidence>
<keyword evidence="3" id="KW-1003">Cell membrane</keyword>
<evidence type="ECO:0000256" key="9">
    <source>
        <dbReference type="ARBA" id="ARBA00023170"/>
    </source>
</evidence>
<protein>
    <recommendedName>
        <fullName evidence="14">G-protein coupled receptors family 1 profile domain-containing protein</fullName>
    </recommendedName>
</protein>
<reference evidence="15" key="4">
    <citation type="submission" date="2025-09" db="UniProtKB">
        <authorList>
            <consortium name="Ensembl"/>
        </authorList>
    </citation>
    <scope>IDENTIFICATION</scope>
</reference>
<organism evidence="15 16">
    <name type="scientific">Esox lucius</name>
    <name type="common">Northern pike</name>
    <dbReference type="NCBI Taxonomy" id="8010"/>
    <lineage>
        <taxon>Eukaryota</taxon>
        <taxon>Metazoa</taxon>
        <taxon>Chordata</taxon>
        <taxon>Craniata</taxon>
        <taxon>Vertebrata</taxon>
        <taxon>Euteleostomi</taxon>
        <taxon>Actinopterygii</taxon>
        <taxon>Neopterygii</taxon>
        <taxon>Teleostei</taxon>
        <taxon>Protacanthopterygii</taxon>
        <taxon>Esociformes</taxon>
        <taxon>Esocidae</taxon>
        <taxon>Esox</taxon>
    </lineage>
</organism>
<proteinExistence type="inferred from homology"/>
<feature type="transmembrane region" description="Helical" evidence="13">
    <location>
        <begin position="207"/>
        <end position="228"/>
    </location>
</feature>